<keyword evidence="9 13" id="KW-0472">Membrane</keyword>
<dbReference type="GO" id="GO:0016126">
    <property type="term" value="P:sterol biosynthetic process"/>
    <property type="evidence" value="ECO:0007669"/>
    <property type="project" value="TreeGrafter"/>
</dbReference>
<gene>
    <name evidence="15" type="primary">Dere\GG11225</name>
    <name evidence="15" type="ORF">Dere_GG11225</name>
</gene>
<dbReference type="InterPro" id="IPR023074">
    <property type="entry name" value="HMG_CoA_Rdtase_cat_sf"/>
</dbReference>
<dbReference type="CDD" id="cd00643">
    <property type="entry name" value="HMG-CoA_reductase_classI"/>
    <property type="match status" value="1"/>
</dbReference>
<evidence type="ECO:0000256" key="3">
    <source>
        <dbReference type="ARBA" id="ARBA00007661"/>
    </source>
</evidence>
<evidence type="ECO:0000256" key="11">
    <source>
        <dbReference type="ARBA" id="ARBA00023229"/>
    </source>
</evidence>
<dbReference type="PROSITE" id="PS00066">
    <property type="entry name" value="HMG_COA_REDUCTASE_1"/>
    <property type="match status" value="1"/>
</dbReference>
<evidence type="ECO:0000256" key="2">
    <source>
        <dbReference type="ARBA" id="ARBA00005084"/>
    </source>
</evidence>
<comment type="similarity">
    <text evidence="3 13">Belongs to the HMG-CoA reductase family.</text>
</comment>
<dbReference type="PROSITE" id="PS01192">
    <property type="entry name" value="HMG_COA_REDUCTASE_3"/>
    <property type="match status" value="1"/>
</dbReference>
<evidence type="ECO:0000256" key="6">
    <source>
        <dbReference type="ARBA" id="ARBA00022857"/>
    </source>
</evidence>
<accession>B3P8E9</accession>
<comment type="pathway">
    <text evidence="2 13">Metabolic intermediate biosynthesis; (R)-mevalonate biosynthesis; (R)-mevalonate from acetyl-CoA: step 3/3.</text>
</comment>
<dbReference type="FunFam" id="3.30.70.420:FF:000001">
    <property type="entry name" value="3-hydroxy-3-methylglutaryl coenzyme A reductase"/>
    <property type="match status" value="1"/>
</dbReference>
<comment type="catalytic activity">
    <reaction evidence="12">
        <text>(R)-mevalonate + 2 NADP(+) + CoA = (3S)-3-hydroxy-3-methylglutaryl-CoA + 2 NADPH + 2 H(+)</text>
        <dbReference type="Rhea" id="RHEA:15989"/>
        <dbReference type="ChEBI" id="CHEBI:15378"/>
        <dbReference type="ChEBI" id="CHEBI:36464"/>
        <dbReference type="ChEBI" id="CHEBI:43074"/>
        <dbReference type="ChEBI" id="CHEBI:57287"/>
        <dbReference type="ChEBI" id="CHEBI:57783"/>
        <dbReference type="ChEBI" id="CHEBI:58349"/>
        <dbReference type="EC" id="1.1.1.34"/>
    </reaction>
    <physiologicalReaction direction="right-to-left" evidence="12">
        <dbReference type="Rhea" id="RHEA:15991"/>
    </physiologicalReaction>
</comment>
<dbReference type="InterPro" id="IPR004554">
    <property type="entry name" value="HMG_CoA_Rdtase_eu_arc"/>
</dbReference>
<dbReference type="GO" id="GO:0008299">
    <property type="term" value="P:isoprenoid biosynthetic process"/>
    <property type="evidence" value="ECO:0007669"/>
    <property type="project" value="UniProtKB-KW"/>
</dbReference>
<dbReference type="SUPFAM" id="SSF56542">
    <property type="entry name" value="Substrate-binding domain of HMG-CoA reductase"/>
    <property type="match status" value="1"/>
</dbReference>
<evidence type="ECO:0000256" key="9">
    <source>
        <dbReference type="ARBA" id="ARBA00023136"/>
    </source>
</evidence>
<dbReference type="InterPro" id="IPR009023">
    <property type="entry name" value="HMG_CoA_Rdtase_NAD(P)-bd_sf"/>
</dbReference>
<dbReference type="eggNOG" id="KOG2480">
    <property type="taxonomic scope" value="Eukaryota"/>
</dbReference>
<keyword evidence="5 13" id="KW-0256">Endoplasmic reticulum</keyword>
<keyword evidence="11" id="KW-0414">Isoprene biosynthesis</keyword>
<dbReference type="Gene3D" id="1.10.3270.10">
    <property type="entry name" value="HMGR, N-terminal domain"/>
    <property type="match status" value="1"/>
</dbReference>
<dbReference type="AlphaFoldDB" id="B3P8E9"/>
<dbReference type="Pfam" id="PF12349">
    <property type="entry name" value="Sterol-sensing"/>
    <property type="match status" value="1"/>
</dbReference>
<reference evidence="15 16" key="1">
    <citation type="journal article" date="2007" name="Nature">
        <title>Evolution of genes and genomes on the Drosophila phylogeny.</title>
        <authorList>
            <consortium name="Drosophila 12 Genomes Consortium"/>
            <person name="Clark A.G."/>
            <person name="Eisen M.B."/>
            <person name="Smith D.R."/>
            <person name="Bergman C.M."/>
            <person name="Oliver B."/>
            <person name="Markow T.A."/>
            <person name="Kaufman T.C."/>
            <person name="Kellis M."/>
            <person name="Gelbart W."/>
            <person name="Iyer V.N."/>
            <person name="Pollard D.A."/>
            <person name="Sackton T.B."/>
            <person name="Larracuente A.M."/>
            <person name="Singh N.D."/>
            <person name="Abad J.P."/>
            <person name="Abt D.N."/>
            <person name="Adryan B."/>
            <person name="Aguade M."/>
            <person name="Akashi H."/>
            <person name="Anderson W.W."/>
            <person name="Aquadro C.F."/>
            <person name="Ardell D.H."/>
            <person name="Arguello R."/>
            <person name="Artieri C.G."/>
            <person name="Barbash D.A."/>
            <person name="Barker D."/>
            <person name="Barsanti P."/>
            <person name="Batterham P."/>
            <person name="Batzoglou S."/>
            <person name="Begun D."/>
            <person name="Bhutkar A."/>
            <person name="Blanco E."/>
            <person name="Bosak S.A."/>
            <person name="Bradley R.K."/>
            <person name="Brand A.D."/>
            <person name="Brent M.R."/>
            <person name="Brooks A.N."/>
            <person name="Brown R.H."/>
            <person name="Butlin R.K."/>
            <person name="Caggese C."/>
            <person name="Calvi B.R."/>
            <person name="Bernardo de Carvalho A."/>
            <person name="Caspi A."/>
            <person name="Castrezana S."/>
            <person name="Celniker S.E."/>
            <person name="Chang J.L."/>
            <person name="Chapple C."/>
            <person name="Chatterji S."/>
            <person name="Chinwalla A."/>
            <person name="Civetta A."/>
            <person name="Clifton S.W."/>
            <person name="Comeron J.M."/>
            <person name="Costello J.C."/>
            <person name="Coyne J.A."/>
            <person name="Daub J."/>
            <person name="David R.G."/>
            <person name="Delcher A.L."/>
            <person name="Delehaunty K."/>
            <person name="Do C.B."/>
            <person name="Ebling H."/>
            <person name="Edwards K."/>
            <person name="Eickbush T."/>
            <person name="Evans J.D."/>
            <person name="Filipski A."/>
            <person name="Findeiss S."/>
            <person name="Freyhult E."/>
            <person name="Fulton L."/>
            <person name="Fulton R."/>
            <person name="Garcia A.C."/>
            <person name="Gardiner A."/>
            <person name="Garfield D.A."/>
            <person name="Garvin B.E."/>
            <person name="Gibson G."/>
            <person name="Gilbert D."/>
            <person name="Gnerre S."/>
            <person name="Godfrey J."/>
            <person name="Good R."/>
            <person name="Gotea V."/>
            <person name="Gravely B."/>
            <person name="Greenberg A.J."/>
            <person name="Griffiths-Jones S."/>
            <person name="Gross S."/>
            <person name="Guigo R."/>
            <person name="Gustafson E.A."/>
            <person name="Haerty W."/>
            <person name="Hahn M.W."/>
            <person name="Halligan D.L."/>
            <person name="Halpern A.L."/>
            <person name="Halter G.M."/>
            <person name="Han M.V."/>
            <person name="Heger A."/>
            <person name="Hillier L."/>
            <person name="Hinrichs A.S."/>
            <person name="Holmes I."/>
            <person name="Hoskins R.A."/>
            <person name="Hubisz M.J."/>
            <person name="Hultmark D."/>
            <person name="Huntley M.A."/>
            <person name="Jaffe D.B."/>
            <person name="Jagadeeshan S."/>
            <person name="Jeck W.R."/>
            <person name="Johnson J."/>
            <person name="Jones C.D."/>
            <person name="Jordan W.C."/>
            <person name="Karpen G.H."/>
            <person name="Kataoka E."/>
            <person name="Keightley P.D."/>
            <person name="Kheradpour P."/>
            <person name="Kirkness E.F."/>
            <person name="Koerich L.B."/>
            <person name="Kristiansen K."/>
            <person name="Kudrna D."/>
            <person name="Kulathinal R.J."/>
            <person name="Kumar S."/>
            <person name="Kwok R."/>
            <person name="Lander E."/>
            <person name="Langley C.H."/>
            <person name="Lapoint R."/>
            <person name="Lazzaro B.P."/>
            <person name="Lee S.J."/>
            <person name="Levesque L."/>
            <person name="Li R."/>
            <person name="Lin C.F."/>
            <person name="Lin M.F."/>
            <person name="Lindblad-Toh K."/>
            <person name="Llopart A."/>
            <person name="Long M."/>
            <person name="Low L."/>
            <person name="Lozovsky E."/>
            <person name="Lu J."/>
            <person name="Luo M."/>
            <person name="Machado C.A."/>
            <person name="Makalowski W."/>
            <person name="Marzo M."/>
            <person name="Matsuda M."/>
            <person name="Matzkin L."/>
            <person name="McAllister B."/>
            <person name="McBride C.S."/>
            <person name="McKernan B."/>
            <person name="McKernan K."/>
            <person name="Mendez-Lago M."/>
            <person name="Minx P."/>
            <person name="Mollenhauer M.U."/>
            <person name="Montooth K."/>
            <person name="Mount S.M."/>
            <person name="Mu X."/>
            <person name="Myers E."/>
            <person name="Negre B."/>
            <person name="Newfeld S."/>
            <person name="Nielsen R."/>
            <person name="Noor M.A."/>
            <person name="O'Grady P."/>
            <person name="Pachter L."/>
            <person name="Papaceit M."/>
            <person name="Parisi M.J."/>
            <person name="Parisi M."/>
            <person name="Parts L."/>
            <person name="Pedersen J.S."/>
            <person name="Pesole G."/>
            <person name="Phillippy A.M."/>
            <person name="Ponting C.P."/>
            <person name="Pop M."/>
            <person name="Porcelli D."/>
            <person name="Powell J.R."/>
            <person name="Prohaska S."/>
            <person name="Pruitt K."/>
            <person name="Puig M."/>
            <person name="Quesneville H."/>
            <person name="Ram K.R."/>
            <person name="Rand D."/>
            <person name="Rasmussen M.D."/>
            <person name="Reed L.K."/>
            <person name="Reenan R."/>
            <person name="Reily A."/>
            <person name="Remington K.A."/>
            <person name="Rieger T.T."/>
            <person name="Ritchie M.G."/>
            <person name="Robin C."/>
            <person name="Rogers Y.H."/>
            <person name="Rohde C."/>
            <person name="Rozas J."/>
            <person name="Rubenfield M.J."/>
            <person name="Ruiz A."/>
            <person name="Russo S."/>
            <person name="Salzberg S.L."/>
            <person name="Sanchez-Gracia A."/>
            <person name="Saranga D.J."/>
            <person name="Sato H."/>
            <person name="Schaeffer S.W."/>
            <person name="Schatz M.C."/>
            <person name="Schlenke T."/>
            <person name="Schwartz R."/>
            <person name="Segarra C."/>
            <person name="Singh R.S."/>
            <person name="Sirot L."/>
            <person name="Sirota M."/>
            <person name="Sisneros N.B."/>
            <person name="Smith C.D."/>
            <person name="Smith T.F."/>
            <person name="Spieth J."/>
            <person name="Stage D.E."/>
            <person name="Stark A."/>
            <person name="Stephan W."/>
            <person name="Strausberg R.L."/>
            <person name="Strempel S."/>
            <person name="Sturgill D."/>
            <person name="Sutton G."/>
            <person name="Sutton G.G."/>
            <person name="Tao W."/>
            <person name="Teichmann S."/>
            <person name="Tobari Y.N."/>
            <person name="Tomimura Y."/>
            <person name="Tsolas J.M."/>
            <person name="Valente V.L."/>
            <person name="Venter E."/>
            <person name="Venter J.C."/>
            <person name="Vicario S."/>
            <person name="Vieira F.G."/>
            <person name="Vilella A.J."/>
            <person name="Villasante A."/>
            <person name="Walenz B."/>
            <person name="Wang J."/>
            <person name="Wasserman M."/>
            <person name="Watts T."/>
            <person name="Wilson D."/>
            <person name="Wilson R.K."/>
            <person name="Wing R.A."/>
            <person name="Wolfner M.F."/>
            <person name="Wong A."/>
            <person name="Wong G.K."/>
            <person name="Wu C.I."/>
            <person name="Wu G."/>
            <person name="Yamamoto D."/>
            <person name="Yang H.P."/>
            <person name="Yang S.P."/>
            <person name="Yorke J.A."/>
            <person name="Yoshida K."/>
            <person name="Zdobnov E."/>
            <person name="Zhang P."/>
            <person name="Zhang Y."/>
            <person name="Zimin A.V."/>
            <person name="Baldwin J."/>
            <person name="Abdouelleil A."/>
            <person name="Abdulkadir J."/>
            <person name="Abebe A."/>
            <person name="Abera B."/>
            <person name="Abreu J."/>
            <person name="Acer S.C."/>
            <person name="Aftuck L."/>
            <person name="Alexander A."/>
            <person name="An P."/>
            <person name="Anderson E."/>
            <person name="Anderson S."/>
            <person name="Arachi H."/>
            <person name="Azer M."/>
            <person name="Bachantsang P."/>
            <person name="Barry A."/>
            <person name="Bayul T."/>
            <person name="Berlin A."/>
            <person name="Bessette D."/>
            <person name="Bloom T."/>
            <person name="Blye J."/>
            <person name="Boguslavskiy L."/>
            <person name="Bonnet C."/>
            <person name="Boukhgalter B."/>
            <person name="Bourzgui I."/>
            <person name="Brown A."/>
            <person name="Cahill P."/>
            <person name="Channer S."/>
            <person name="Cheshatsang Y."/>
            <person name="Chuda L."/>
            <person name="Citroen M."/>
            <person name="Collymore A."/>
            <person name="Cooke P."/>
            <person name="Costello M."/>
            <person name="D'Aco K."/>
            <person name="Daza R."/>
            <person name="De Haan G."/>
            <person name="DeGray S."/>
            <person name="DeMaso C."/>
            <person name="Dhargay N."/>
            <person name="Dooley K."/>
            <person name="Dooley E."/>
            <person name="Doricent M."/>
            <person name="Dorje P."/>
            <person name="Dorjee K."/>
            <person name="Dupes A."/>
            <person name="Elong R."/>
            <person name="Falk J."/>
            <person name="Farina A."/>
            <person name="Faro S."/>
            <person name="Ferguson D."/>
            <person name="Fisher S."/>
            <person name="Foley C.D."/>
            <person name="Franke A."/>
            <person name="Friedrich D."/>
            <person name="Gadbois L."/>
            <person name="Gearin G."/>
            <person name="Gearin C.R."/>
            <person name="Giannoukos G."/>
            <person name="Goode T."/>
            <person name="Graham J."/>
            <person name="Grandbois E."/>
            <person name="Grewal S."/>
            <person name="Gyaltsen K."/>
            <person name="Hafez N."/>
            <person name="Hagos B."/>
            <person name="Hall J."/>
            <person name="Henson C."/>
            <person name="Hollinger A."/>
            <person name="Honan T."/>
            <person name="Huard M.D."/>
            <person name="Hughes L."/>
            <person name="Hurhula B."/>
            <person name="Husby M.E."/>
            <person name="Kamat A."/>
            <person name="Kanga B."/>
            <person name="Kashin S."/>
            <person name="Khazanovich D."/>
            <person name="Kisner P."/>
            <person name="Lance K."/>
            <person name="Lara M."/>
            <person name="Lee W."/>
            <person name="Lennon N."/>
            <person name="Letendre F."/>
            <person name="LeVine R."/>
            <person name="Lipovsky A."/>
            <person name="Liu X."/>
            <person name="Liu J."/>
            <person name="Liu S."/>
            <person name="Lokyitsang T."/>
            <person name="Lokyitsang Y."/>
            <person name="Lubonja R."/>
            <person name="Lui A."/>
            <person name="MacDonald P."/>
            <person name="Magnisalis V."/>
            <person name="Maru K."/>
            <person name="Matthews C."/>
            <person name="McCusker W."/>
            <person name="McDonough S."/>
            <person name="Mehta T."/>
            <person name="Meldrim J."/>
            <person name="Meneus L."/>
            <person name="Mihai O."/>
            <person name="Mihalev A."/>
            <person name="Mihova T."/>
            <person name="Mittelman R."/>
            <person name="Mlenga V."/>
            <person name="Montmayeur A."/>
            <person name="Mulrain L."/>
            <person name="Navidi A."/>
            <person name="Naylor J."/>
            <person name="Negash T."/>
            <person name="Nguyen T."/>
            <person name="Nguyen N."/>
            <person name="Nicol R."/>
            <person name="Norbu C."/>
            <person name="Norbu N."/>
            <person name="Novod N."/>
            <person name="O'Neill B."/>
            <person name="Osman S."/>
            <person name="Markiewicz E."/>
            <person name="Oyono O.L."/>
            <person name="Patti C."/>
            <person name="Phunkhang P."/>
            <person name="Pierre F."/>
            <person name="Priest M."/>
            <person name="Raghuraman S."/>
            <person name="Rege F."/>
            <person name="Reyes R."/>
            <person name="Rise C."/>
            <person name="Rogov P."/>
            <person name="Ross K."/>
            <person name="Ryan E."/>
            <person name="Settipalli S."/>
            <person name="Shea T."/>
            <person name="Sherpa N."/>
            <person name="Shi L."/>
            <person name="Shih D."/>
            <person name="Sparrow T."/>
            <person name="Spaulding J."/>
            <person name="Stalker J."/>
            <person name="Stange-Thomann N."/>
            <person name="Stavropoulos S."/>
            <person name="Stone C."/>
            <person name="Strader C."/>
            <person name="Tesfaye S."/>
            <person name="Thomson T."/>
            <person name="Thoulutsang Y."/>
            <person name="Thoulutsang D."/>
            <person name="Topham K."/>
            <person name="Topping I."/>
            <person name="Tsamla T."/>
            <person name="Vassiliev H."/>
            <person name="Vo A."/>
            <person name="Wangchuk T."/>
            <person name="Wangdi T."/>
            <person name="Weiand M."/>
            <person name="Wilkinson J."/>
            <person name="Wilson A."/>
            <person name="Yadav S."/>
            <person name="Young G."/>
            <person name="Yu Q."/>
            <person name="Zembek L."/>
            <person name="Zhong D."/>
            <person name="Zimmer A."/>
            <person name="Zwirko Z."/>
            <person name="Jaffe D.B."/>
            <person name="Alvarez P."/>
            <person name="Brockman W."/>
            <person name="Butler J."/>
            <person name="Chin C."/>
            <person name="Gnerre S."/>
            <person name="Grabherr M."/>
            <person name="Kleber M."/>
            <person name="Mauceli E."/>
            <person name="MacCallum I."/>
        </authorList>
    </citation>
    <scope>NUCLEOTIDE SEQUENCE [LARGE SCALE GENOMIC DNA]</scope>
    <source>
        <strain evidence="15 16">TSC#14021-0224.01</strain>
    </source>
</reference>
<evidence type="ECO:0000256" key="1">
    <source>
        <dbReference type="ARBA" id="ARBA00004477"/>
    </source>
</evidence>
<keyword evidence="4 13" id="KW-0812">Transmembrane</keyword>
<dbReference type="PhylomeDB" id="B3P8E9"/>
<evidence type="ECO:0000313" key="15">
    <source>
        <dbReference type="EMBL" id="EDV53973.1"/>
    </source>
</evidence>
<dbReference type="GO" id="GO:0007626">
    <property type="term" value="P:locomotory behavior"/>
    <property type="evidence" value="ECO:0007669"/>
    <property type="project" value="EnsemblMetazoa"/>
</dbReference>
<dbReference type="UniPathway" id="UPA00058">
    <property type="reaction ID" value="UER00103"/>
</dbReference>
<dbReference type="InterPro" id="IPR053958">
    <property type="entry name" value="HMGCR/SNAP/NPC1-like_SSD"/>
</dbReference>
<protein>
    <recommendedName>
        <fullName evidence="13">3-hydroxy-3-methylglutaryl coenzyme A reductase</fullName>
        <shortName evidence="13">HMG-CoA reductase</shortName>
        <ecNumber evidence="13">1.1.1.34</ecNumber>
    </recommendedName>
</protein>
<keyword evidence="8 13" id="KW-0560">Oxidoreductase</keyword>
<sequence length="973" mass="104124">MRSLLGGPKYLLSPSFPLPGLGYLHLLLFVLATEIGHVPPAHPAEIGQIWTGFGRAAAMIGRLFRAHGEFCASHPWEVIVALLTITACMLTVDKNNTLDASSGLGTATASAAAAGGSVSGASGAIPPSSIGGSATSSRHRPCHGWSQSCDGLEAEYNAADVILMTIVRCTAVLYCYYQFCSLHRLGSKYVLGIAGLFTVFSSFIFTTAIIKFLGSDISELKDALFFLLLVIDLSNSGRLAQLALSGSNQAEVTQNIARGLELLGPAISQDTIVEVLLVGVGTLSGVQRLEVLCMFAVLSVLVNYVVFMTFYPACLSLIFDLSRSGVDMSVVREKAKGSLLLKSLTEEEQKANPVLQRVKLIMTTGLMAVHIYSRVAFSGGDYDAVDKTLTPTLTLNVSNNRTESGEIADIIIKWLTMSADHIVISIVLIALVVKFICFDNRDPLPDQLRQPGPVAIAAKASQTTPIDEEQDKQKKDTEIPAIVRTLFTIEDQSSANASTQTELLPLRHRLVCPIRPPRPIQECLDILNSTEDGSGPASLSDEEIVSIVHAGGPHCPLYKIESVLDDPERGVRIRRQIIASRAKMPAGLLDVLPYEHFDYRKVLDACCENVLGYVPIPVGYAGPLLLDGETYYVPMATTEGALVASTNRGCKALSVRGVKSVVEDVGMTRAPCVKFPSVARAAEAKSWIENDANYQLVKTEFDSTSRFGRLKDCHIAMDGPQLYIRFVAITGDAMGMNMVSKGAEMALRRIKRQFPDMQIISLSGNFCCDKKPAAINWIKGRGKRVVTECTISAATLRSVLKTDAKTLVECNKLKNMGGSAMAGSIGGNNAHAANMVTAVFLATGQDPAQNVTSSNCSTSMECWAENNEDLYMTCTMPSLEVGTVGGGTGLPGQSACLEMLGVRGAHATRPGDNAKKLAQIVCATVMAGELSLMAALVNSDLVKSHMRHNRSSIAVSSANNPLNVTVSSCSTIS</sequence>
<dbReference type="SUPFAM" id="SSF55035">
    <property type="entry name" value="NAD-binding domain of HMG-CoA reductase"/>
    <property type="match status" value="1"/>
</dbReference>
<dbReference type="GO" id="GO:0035232">
    <property type="term" value="P:germ cell attraction"/>
    <property type="evidence" value="ECO:0007669"/>
    <property type="project" value="EnsemblMetazoa"/>
</dbReference>
<dbReference type="GO" id="GO:0035050">
    <property type="term" value="P:embryonic heart tube development"/>
    <property type="evidence" value="ECO:0007669"/>
    <property type="project" value="EnsemblMetazoa"/>
</dbReference>
<dbReference type="GO" id="GO:0018990">
    <property type="term" value="P:ecdysis, chitin-based cuticle"/>
    <property type="evidence" value="ECO:0007669"/>
    <property type="project" value="EnsemblMetazoa"/>
</dbReference>
<dbReference type="Proteomes" id="UP000008711">
    <property type="component" value="Unassembled WGS sequence"/>
</dbReference>
<dbReference type="InterPro" id="IPR023282">
    <property type="entry name" value="HMG_CoA_Rdtase_N"/>
</dbReference>
<dbReference type="InterPro" id="IPR002202">
    <property type="entry name" value="HMG_CoA_Rdtase"/>
</dbReference>
<keyword evidence="7 13" id="KW-1133">Transmembrane helix</keyword>
<dbReference type="PANTHER" id="PTHR10572">
    <property type="entry name" value="3-HYDROXY-3-METHYLGLUTARYL-COENZYME A REDUCTASE"/>
    <property type="match status" value="1"/>
</dbReference>
<keyword evidence="6 13" id="KW-0521">NADP</keyword>
<dbReference type="NCBIfam" id="TIGR00533">
    <property type="entry name" value="HMG_CoA_R_NADP"/>
    <property type="match status" value="1"/>
</dbReference>
<evidence type="ECO:0000256" key="10">
    <source>
        <dbReference type="ARBA" id="ARBA00023180"/>
    </source>
</evidence>
<dbReference type="GO" id="GO:0004420">
    <property type="term" value="F:hydroxymethylglutaryl-CoA reductase (NADPH) activity"/>
    <property type="evidence" value="ECO:0007669"/>
    <property type="project" value="UniProtKB-EC"/>
</dbReference>
<feature type="domain" description="SSD" evidence="14">
    <location>
        <begin position="160"/>
        <end position="317"/>
    </location>
</feature>
<feature type="transmembrane region" description="Helical" evidence="13">
    <location>
        <begin position="294"/>
        <end position="319"/>
    </location>
</feature>
<dbReference type="FunFam" id="1.10.3270.10:FF:000001">
    <property type="entry name" value="3-hydroxy-3-methylglutaryl coenzyme A reductase"/>
    <property type="match status" value="1"/>
</dbReference>
<dbReference type="EC" id="1.1.1.34" evidence="13"/>
<dbReference type="Pfam" id="PF00368">
    <property type="entry name" value="HMG-CoA_red"/>
    <property type="match status" value="1"/>
</dbReference>
<dbReference type="KEGG" id="der:6554339"/>
<dbReference type="Gene3D" id="3.90.770.10">
    <property type="entry name" value="3-hydroxy-3-methylglutaryl-coenzyme A Reductase, Chain A, domain 2"/>
    <property type="match status" value="1"/>
</dbReference>
<dbReference type="InterPro" id="IPR009029">
    <property type="entry name" value="HMG_CoA_Rdtase_sub-bd_dom_sf"/>
</dbReference>
<dbReference type="HOGENOM" id="CLU_001734_0_1_1"/>
<dbReference type="Gene3D" id="3.30.70.420">
    <property type="entry name" value="Hydroxymethylglutaryl-CoA reductase, class I/II, NAD/NADP-binding domain"/>
    <property type="match status" value="1"/>
</dbReference>
<dbReference type="GO" id="GO:0005789">
    <property type="term" value="C:endoplasmic reticulum membrane"/>
    <property type="evidence" value="ECO:0007669"/>
    <property type="project" value="UniProtKB-SubCell"/>
</dbReference>
<dbReference type="PROSITE" id="PS50156">
    <property type="entry name" value="SSD"/>
    <property type="match status" value="1"/>
</dbReference>
<evidence type="ECO:0000259" key="14">
    <source>
        <dbReference type="PROSITE" id="PS50156"/>
    </source>
</evidence>
<dbReference type="GO" id="GO:0015936">
    <property type="term" value="P:coenzyme A metabolic process"/>
    <property type="evidence" value="ECO:0007669"/>
    <property type="project" value="InterPro"/>
</dbReference>
<dbReference type="OMA" id="DCHIAMD"/>
<dbReference type="FunFam" id="3.90.770.10:FF:000001">
    <property type="entry name" value="3-hydroxy-3-methylglutaryl coenzyme A reductase"/>
    <property type="match status" value="1"/>
</dbReference>
<dbReference type="InterPro" id="IPR000731">
    <property type="entry name" value="SSD"/>
</dbReference>
<dbReference type="PROSITE" id="PS00318">
    <property type="entry name" value="HMG_COA_REDUCTASE_2"/>
    <property type="match status" value="1"/>
</dbReference>
<evidence type="ECO:0000256" key="8">
    <source>
        <dbReference type="ARBA" id="ARBA00023002"/>
    </source>
</evidence>
<evidence type="ECO:0000256" key="12">
    <source>
        <dbReference type="ARBA" id="ARBA00049909"/>
    </source>
</evidence>
<dbReference type="OrthoDB" id="310654at2759"/>
<organism evidence="15 16">
    <name type="scientific">Drosophila erecta</name>
    <name type="common">Fruit fly</name>
    <dbReference type="NCBI Taxonomy" id="7220"/>
    <lineage>
        <taxon>Eukaryota</taxon>
        <taxon>Metazoa</taxon>
        <taxon>Ecdysozoa</taxon>
        <taxon>Arthropoda</taxon>
        <taxon>Hexapoda</taxon>
        <taxon>Insecta</taxon>
        <taxon>Pterygota</taxon>
        <taxon>Neoptera</taxon>
        <taxon>Endopterygota</taxon>
        <taxon>Diptera</taxon>
        <taxon>Brachycera</taxon>
        <taxon>Muscomorpha</taxon>
        <taxon>Ephydroidea</taxon>
        <taxon>Drosophilidae</taxon>
        <taxon>Drosophila</taxon>
        <taxon>Sophophora</taxon>
    </lineage>
</organism>
<dbReference type="PRINTS" id="PR00071">
    <property type="entry name" value="HMGCOARDTASE"/>
</dbReference>
<dbReference type="PANTHER" id="PTHR10572:SF24">
    <property type="entry name" value="3-HYDROXY-3-METHYLGLUTARYL-COENZYME A REDUCTASE"/>
    <property type="match status" value="1"/>
</dbReference>
<evidence type="ECO:0000313" key="16">
    <source>
        <dbReference type="Proteomes" id="UP000008711"/>
    </source>
</evidence>
<feature type="transmembrane region" description="Helical" evidence="13">
    <location>
        <begin position="189"/>
        <end position="210"/>
    </location>
</feature>
<dbReference type="NCBIfam" id="TIGR00920">
    <property type="entry name" value="2A060605"/>
    <property type="match status" value="1"/>
</dbReference>
<dbReference type="GO" id="GO:0050661">
    <property type="term" value="F:NADP binding"/>
    <property type="evidence" value="ECO:0007669"/>
    <property type="project" value="InterPro"/>
</dbReference>
<dbReference type="EMBL" id="CH954182">
    <property type="protein sequence ID" value="EDV53973.1"/>
    <property type="molecule type" value="Genomic_DNA"/>
</dbReference>
<dbReference type="InterPro" id="IPR023076">
    <property type="entry name" value="HMG_CoA_Rdtase_CS"/>
</dbReference>
<evidence type="ECO:0000256" key="4">
    <source>
        <dbReference type="ARBA" id="ARBA00022692"/>
    </source>
</evidence>
<keyword evidence="10" id="KW-0325">Glycoprotein</keyword>
<keyword evidence="16" id="KW-1185">Reference proteome</keyword>
<reference evidence="15 16" key="2">
    <citation type="journal article" date="2008" name="Bioinformatics">
        <title>Assembly reconciliation.</title>
        <authorList>
            <person name="Zimin A.V."/>
            <person name="Smith D.R."/>
            <person name="Sutton G."/>
            <person name="Yorke J.A."/>
        </authorList>
    </citation>
    <scope>NUCLEOTIDE SEQUENCE [LARGE SCALE GENOMIC DNA]</scope>
    <source>
        <strain evidence="15 16">TSC#14021-0224.01</strain>
    </source>
</reference>
<evidence type="ECO:0000256" key="5">
    <source>
        <dbReference type="ARBA" id="ARBA00022824"/>
    </source>
</evidence>
<comment type="subcellular location">
    <subcellularLocation>
        <location evidence="1 13">Endoplasmic reticulum membrane</location>
        <topology evidence="1 13">Multi-pass membrane protein</topology>
    </subcellularLocation>
</comment>
<proteinExistence type="inferred from homology"/>
<dbReference type="InterPro" id="IPR004816">
    <property type="entry name" value="HMG_CoA_Rdtase_metazoan"/>
</dbReference>
<name>B3P8E9_DROER</name>
<dbReference type="PROSITE" id="PS50065">
    <property type="entry name" value="HMG_COA_REDUCTASE_4"/>
    <property type="match status" value="1"/>
</dbReference>
<dbReference type="GO" id="GO:0005778">
    <property type="term" value="C:peroxisomal membrane"/>
    <property type="evidence" value="ECO:0007669"/>
    <property type="project" value="TreeGrafter"/>
</dbReference>
<evidence type="ECO:0000256" key="13">
    <source>
        <dbReference type="RuleBase" id="RU361219"/>
    </source>
</evidence>
<evidence type="ECO:0000256" key="7">
    <source>
        <dbReference type="ARBA" id="ARBA00022989"/>
    </source>
</evidence>